<dbReference type="SUPFAM" id="SSF48403">
    <property type="entry name" value="Ankyrin repeat"/>
    <property type="match status" value="1"/>
</dbReference>
<evidence type="ECO:0000256" key="9">
    <source>
        <dbReference type="ARBA" id="ARBA00023136"/>
    </source>
</evidence>
<evidence type="ECO:0000256" key="3">
    <source>
        <dbReference type="ARBA" id="ARBA00022606"/>
    </source>
</evidence>
<dbReference type="Gene3D" id="1.25.40.20">
    <property type="entry name" value="Ankyrin repeat-containing domain"/>
    <property type="match status" value="2"/>
</dbReference>
<sequence>MENEDHNAFTPLLLAVSKGHVEIVQLLADQNANLFAQEKNGKTAVYLCAEGNRLEMLRAILAKKQAAPMIDVPNIYGNTPLHAASKQGHLEIVKLLLENGADLLVKNEREGLAFHYAAKLGRLHIVRLFLRKSPGMVSELDEDGNSAIHLAASNGHQNVTDLLLKYGAAVDSRNSSRWTPLDCAAANGHKSCARFLLENGSPVDPRDVSNQARARPKESVKGRLQFSFSLDEDDSEVTEDDDMGPYTRDSQNWNKNHPLMLMGWQWQCGAVGIFLAWLNLLLFLRRIPTLGLFVLMFTVIIGTFIKFFAVFFLFIFAFAFGFYILLSNHAQFNSLGNSLMKTSVMTMGELDFDALFNTQFESNTYESLIFFDGITYALFVGFLIVMTLVIMNLLVGLAVDDIKGVQNQAVVKRVAMQEEAQSDDELHQIQRRMNLMDQKLADLQVSQNGVMNSLSHIITNLRHISCGRSPSSATELEAISVRRGSLLTVTNDHTSGLVRRA</sequence>
<dbReference type="InterPro" id="IPR002110">
    <property type="entry name" value="Ankyrin_rpt"/>
</dbReference>
<feature type="repeat" description="ANK" evidence="11">
    <location>
        <begin position="176"/>
        <end position="208"/>
    </location>
</feature>
<reference evidence="14 15" key="1">
    <citation type="submission" date="2019-04" db="EMBL/GenBank/DDBJ databases">
        <title>Annotation for the trematode Fasciola gigantica.</title>
        <authorList>
            <person name="Choi Y.-J."/>
        </authorList>
    </citation>
    <scope>NUCLEOTIDE SEQUENCE [LARGE SCALE GENOMIC DNA]</scope>
    <source>
        <strain evidence="14">Uganda_cow_1</strain>
    </source>
</reference>
<dbReference type="AlphaFoldDB" id="A0A504YPJ9"/>
<dbReference type="InterPro" id="IPR052076">
    <property type="entry name" value="TRP_cation_channel"/>
</dbReference>
<keyword evidence="4 12" id="KW-0812">Transmembrane</keyword>
<dbReference type="PANTHER" id="PTHR47143:SF3">
    <property type="entry name" value="PWWP DOMAIN-CONTAINING PROTEIN"/>
    <property type="match status" value="1"/>
</dbReference>
<evidence type="ECO:0000259" key="13">
    <source>
        <dbReference type="Pfam" id="PF00520"/>
    </source>
</evidence>
<evidence type="ECO:0000256" key="6">
    <source>
        <dbReference type="ARBA" id="ARBA00022989"/>
    </source>
</evidence>
<organism evidence="14 15">
    <name type="scientific">Fasciola gigantica</name>
    <name type="common">Giant liver fluke</name>
    <dbReference type="NCBI Taxonomy" id="46835"/>
    <lineage>
        <taxon>Eukaryota</taxon>
        <taxon>Metazoa</taxon>
        <taxon>Spiralia</taxon>
        <taxon>Lophotrochozoa</taxon>
        <taxon>Platyhelminthes</taxon>
        <taxon>Trematoda</taxon>
        <taxon>Digenea</taxon>
        <taxon>Plagiorchiida</taxon>
        <taxon>Echinostomata</taxon>
        <taxon>Echinostomatoidea</taxon>
        <taxon>Fasciolidae</taxon>
        <taxon>Fasciola</taxon>
    </lineage>
</organism>
<protein>
    <submittedName>
        <fullName evidence="14">Transient receptor potential cation channel subfamily A member 1</fullName>
    </submittedName>
</protein>
<accession>A0A504YPJ9</accession>
<dbReference type="Pfam" id="PF00520">
    <property type="entry name" value="Ion_trans"/>
    <property type="match status" value="1"/>
</dbReference>
<dbReference type="PANTHER" id="PTHR47143">
    <property type="entry name" value="TRANSIENT RECEPTOR POTENTIAL CATION CHANNEL PROTEIN PAINLESS"/>
    <property type="match status" value="1"/>
</dbReference>
<feature type="domain" description="Ion transport" evidence="13">
    <location>
        <begin position="273"/>
        <end position="408"/>
    </location>
</feature>
<feature type="transmembrane region" description="Helical" evidence="12">
    <location>
        <begin position="264"/>
        <end position="284"/>
    </location>
</feature>
<dbReference type="Proteomes" id="UP000316759">
    <property type="component" value="Unassembled WGS sequence"/>
</dbReference>
<evidence type="ECO:0000256" key="1">
    <source>
        <dbReference type="ARBA" id="ARBA00004141"/>
    </source>
</evidence>
<dbReference type="Gene3D" id="1.10.287.70">
    <property type="match status" value="1"/>
</dbReference>
<keyword evidence="5" id="KW-0677">Repeat</keyword>
<keyword evidence="3" id="KW-0716">Sensory transduction</keyword>
<evidence type="ECO:0000256" key="2">
    <source>
        <dbReference type="ARBA" id="ARBA00022448"/>
    </source>
</evidence>
<keyword evidence="15" id="KW-1185">Reference proteome</keyword>
<dbReference type="Pfam" id="PF12796">
    <property type="entry name" value="Ank_2"/>
    <property type="match status" value="2"/>
</dbReference>
<evidence type="ECO:0000256" key="10">
    <source>
        <dbReference type="ARBA" id="ARBA00023303"/>
    </source>
</evidence>
<evidence type="ECO:0000256" key="11">
    <source>
        <dbReference type="PROSITE-ProRule" id="PRU00023"/>
    </source>
</evidence>
<comment type="caution">
    <text evidence="14">The sequence shown here is derived from an EMBL/GenBank/DDBJ whole genome shotgun (WGS) entry which is preliminary data.</text>
</comment>
<gene>
    <name evidence="14" type="ORF">FGIG_07650</name>
</gene>
<dbReference type="GO" id="GO:1902495">
    <property type="term" value="C:transmembrane transporter complex"/>
    <property type="evidence" value="ECO:0007669"/>
    <property type="project" value="TreeGrafter"/>
</dbReference>
<proteinExistence type="predicted"/>
<comment type="subcellular location">
    <subcellularLocation>
        <location evidence="1">Membrane</location>
        <topology evidence="1">Multi-pass membrane protein</topology>
    </subcellularLocation>
</comment>
<dbReference type="PROSITE" id="PS50088">
    <property type="entry name" value="ANK_REPEAT"/>
    <property type="match status" value="4"/>
</dbReference>
<keyword evidence="14" id="KW-0675">Receptor</keyword>
<feature type="repeat" description="ANK" evidence="11">
    <location>
        <begin position="76"/>
        <end position="108"/>
    </location>
</feature>
<evidence type="ECO:0000256" key="12">
    <source>
        <dbReference type="SAM" id="Phobius"/>
    </source>
</evidence>
<keyword evidence="7 11" id="KW-0040">ANK repeat</keyword>
<dbReference type="OrthoDB" id="1661883at2759"/>
<keyword evidence="10" id="KW-0407">Ion channel</keyword>
<dbReference type="EMBL" id="SUNJ01007154">
    <property type="protein sequence ID" value="TPP62231.1"/>
    <property type="molecule type" value="Genomic_DNA"/>
</dbReference>
<evidence type="ECO:0000256" key="4">
    <source>
        <dbReference type="ARBA" id="ARBA00022692"/>
    </source>
</evidence>
<dbReference type="InterPro" id="IPR005821">
    <property type="entry name" value="Ion_trans_dom"/>
</dbReference>
<feature type="transmembrane region" description="Helical" evidence="12">
    <location>
        <begin position="291"/>
        <end position="324"/>
    </location>
</feature>
<dbReference type="GO" id="GO:0005216">
    <property type="term" value="F:monoatomic ion channel activity"/>
    <property type="evidence" value="ECO:0007669"/>
    <property type="project" value="InterPro"/>
</dbReference>
<evidence type="ECO:0000256" key="5">
    <source>
        <dbReference type="ARBA" id="ARBA00022737"/>
    </source>
</evidence>
<feature type="repeat" description="ANK" evidence="11">
    <location>
        <begin position="143"/>
        <end position="175"/>
    </location>
</feature>
<dbReference type="PRINTS" id="PR01415">
    <property type="entry name" value="ANKYRIN"/>
</dbReference>
<feature type="repeat" description="ANK" evidence="11">
    <location>
        <begin position="7"/>
        <end position="39"/>
    </location>
</feature>
<keyword evidence="6 12" id="KW-1133">Transmembrane helix</keyword>
<dbReference type="InterPro" id="IPR036770">
    <property type="entry name" value="Ankyrin_rpt-contain_sf"/>
</dbReference>
<name>A0A504YPJ9_FASGI</name>
<dbReference type="PROSITE" id="PS50297">
    <property type="entry name" value="ANK_REP_REGION"/>
    <property type="match status" value="4"/>
</dbReference>
<evidence type="ECO:0000256" key="7">
    <source>
        <dbReference type="ARBA" id="ARBA00023043"/>
    </source>
</evidence>
<evidence type="ECO:0000313" key="14">
    <source>
        <dbReference type="EMBL" id="TPP62231.1"/>
    </source>
</evidence>
<keyword evidence="2" id="KW-0813">Transport</keyword>
<dbReference type="SMART" id="SM00248">
    <property type="entry name" value="ANK"/>
    <property type="match status" value="6"/>
</dbReference>
<dbReference type="STRING" id="46835.A0A504YPJ9"/>
<evidence type="ECO:0000256" key="8">
    <source>
        <dbReference type="ARBA" id="ARBA00023065"/>
    </source>
</evidence>
<evidence type="ECO:0000313" key="15">
    <source>
        <dbReference type="Proteomes" id="UP000316759"/>
    </source>
</evidence>
<feature type="transmembrane region" description="Helical" evidence="12">
    <location>
        <begin position="374"/>
        <end position="399"/>
    </location>
</feature>
<keyword evidence="9 12" id="KW-0472">Membrane</keyword>
<keyword evidence="8" id="KW-0406">Ion transport</keyword>